<organism evidence="2 3">
    <name type="scientific">Solitalea canadensis (strain ATCC 29591 / DSM 3403 / JCM 21819 / LMG 8368 / NBRC 15130 / NCIMB 12057 / USAM 9D)</name>
    <name type="common">Flexibacter canadensis</name>
    <dbReference type="NCBI Taxonomy" id="929556"/>
    <lineage>
        <taxon>Bacteria</taxon>
        <taxon>Pseudomonadati</taxon>
        <taxon>Bacteroidota</taxon>
        <taxon>Sphingobacteriia</taxon>
        <taxon>Sphingobacteriales</taxon>
        <taxon>Sphingobacteriaceae</taxon>
        <taxon>Solitalea</taxon>
    </lineage>
</organism>
<protein>
    <submittedName>
        <fullName evidence="2">Uncharacterized protein</fullName>
    </submittedName>
</protein>
<dbReference type="EMBL" id="CP003349">
    <property type="protein sequence ID" value="AFD08926.1"/>
    <property type="molecule type" value="Genomic_DNA"/>
</dbReference>
<keyword evidence="1" id="KW-0472">Membrane</keyword>
<evidence type="ECO:0000256" key="1">
    <source>
        <dbReference type="SAM" id="Phobius"/>
    </source>
</evidence>
<reference evidence="2" key="1">
    <citation type="submission" date="2012-02" db="EMBL/GenBank/DDBJ databases">
        <title>The complete genome of Solitalea canadensis DSM 3403.</title>
        <authorList>
            <consortium name="US DOE Joint Genome Institute (JGI-PGF)"/>
            <person name="Lucas S."/>
            <person name="Copeland A."/>
            <person name="Lapidus A."/>
            <person name="Glavina del Rio T."/>
            <person name="Dalin E."/>
            <person name="Tice H."/>
            <person name="Bruce D."/>
            <person name="Goodwin L."/>
            <person name="Pitluck S."/>
            <person name="Peters L."/>
            <person name="Ovchinnikova G."/>
            <person name="Lu M."/>
            <person name="Kyrpides N."/>
            <person name="Mavromatis K."/>
            <person name="Ivanova N."/>
            <person name="Brettin T."/>
            <person name="Detter J.C."/>
            <person name="Han C."/>
            <person name="Larimer F."/>
            <person name="Land M."/>
            <person name="Hauser L."/>
            <person name="Markowitz V."/>
            <person name="Cheng J.-F."/>
            <person name="Hugenholtz P."/>
            <person name="Woyke T."/>
            <person name="Wu D."/>
            <person name="Spring S."/>
            <person name="Schroeder M."/>
            <person name="Kopitz M."/>
            <person name="Brambilla E."/>
            <person name="Klenk H.-P."/>
            <person name="Eisen J.A."/>
        </authorList>
    </citation>
    <scope>NUCLEOTIDE SEQUENCE</scope>
    <source>
        <strain evidence="2">DSM 3403</strain>
    </source>
</reference>
<accession>H8KM04</accession>
<dbReference type="STRING" id="929556.Solca_3931"/>
<evidence type="ECO:0000313" key="3">
    <source>
        <dbReference type="Proteomes" id="UP000007590"/>
    </source>
</evidence>
<evidence type="ECO:0000313" key="2">
    <source>
        <dbReference type="EMBL" id="AFD08926.1"/>
    </source>
</evidence>
<keyword evidence="3" id="KW-1185">Reference proteome</keyword>
<keyword evidence="1" id="KW-0812">Transmembrane</keyword>
<name>H8KM04_SOLCM</name>
<keyword evidence="1" id="KW-1133">Transmembrane helix</keyword>
<gene>
    <name evidence="2" type="ordered locus">Solca_3931</name>
</gene>
<proteinExistence type="predicted"/>
<dbReference type="HOGENOM" id="CLU_175138_0_0_10"/>
<dbReference type="Proteomes" id="UP000007590">
    <property type="component" value="Chromosome"/>
</dbReference>
<dbReference type="eggNOG" id="ENOG5032S11">
    <property type="taxonomic scope" value="Bacteria"/>
</dbReference>
<feature type="transmembrane region" description="Helical" evidence="1">
    <location>
        <begin position="7"/>
        <end position="27"/>
    </location>
</feature>
<feature type="transmembrane region" description="Helical" evidence="1">
    <location>
        <begin position="33"/>
        <end position="50"/>
    </location>
</feature>
<dbReference type="AlphaFoldDB" id="H8KM04"/>
<dbReference type="RefSeq" id="WP_014682149.1">
    <property type="nucleotide sequence ID" value="NC_017770.1"/>
</dbReference>
<sequence>MTSTQRKYFDLVICLVMDLAGMGTYSIPVLGESIDFLWAPFSAIVFFLLFRRKIGLIGGAFNFLEEILPGTDIIPTFTIAWVGKYLIGTKEGKSELKEVKRIENTQDH</sequence>
<dbReference type="KEGG" id="scn:Solca_3931"/>